<keyword evidence="6" id="KW-1185">Reference proteome</keyword>
<dbReference type="EMBL" id="JBHUDP010000003">
    <property type="protein sequence ID" value="MFD1685961.1"/>
    <property type="molecule type" value="Genomic_DNA"/>
</dbReference>
<dbReference type="PRINTS" id="PR00133">
    <property type="entry name" value="GLHYDRLASE3"/>
</dbReference>
<reference evidence="5 6" key="1">
    <citation type="journal article" date="2019" name="Int. J. Syst. Evol. Microbiol.">
        <title>The Global Catalogue of Microorganisms (GCM) 10K type strain sequencing project: providing services to taxonomists for standard genome sequencing and annotation.</title>
        <authorList>
            <consortium name="The Broad Institute Genomics Platform"/>
            <consortium name="The Broad Institute Genome Sequencing Center for Infectious Disease"/>
            <person name="Wu L."/>
            <person name="Ma J."/>
        </authorList>
    </citation>
    <scope>NUCLEOTIDE SEQUENCE [LARGE SCALE GENOMIC DNA]</scope>
    <source>
        <strain evidence="5 6">CGMCC 1.10387</strain>
    </source>
</reference>
<feature type="domain" description="Fibronectin type III-like" evidence="4">
    <location>
        <begin position="639"/>
        <end position="708"/>
    </location>
</feature>
<evidence type="ECO:0000256" key="3">
    <source>
        <dbReference type="ARBA" id="ARBA00022801"/>
    </source>
</evidence>
<keyword evidence="3 5" id="KW-0378">Hydrolase</keyword>
<comment type="similarity">
    <text evidence="1">Belongs to the glycosyl hydrolase 3 family.</text>
</comment>
<sequence>MTDVPYANRLVAEMSLESKVAQLGTVRIGSLLEDGRFSPDRARDVIPCGIGRVTRVGRESGLAPSELAAVVADLQSYLRSETPHGIPAFVREESLCGYAGRRGATVPQAIGIASSWDPTLAREVANAVGEQLRAIGSQLTLSPVADLGVEPRWGRIEETLGEDPALAAALTQGVVSGLLDAGVEPTLKHFVGHGRPVGGRNRARPTTSLREMRDADLRPFRAGLDAGASSVMAAYNTVDGTPCHANRRLLTDLLREEWEFEGTVVSDGRGIELLATEYGVAPDRRAAGVLALSAGVDVELPETECFGDRLVAAVADGDVDESLVDRAVRRHLGQKARAGLFTDGSPDPETASAAFGTDAMRSLARRAARRSQVLLENDGILPLSADSAVAVVGPSADEPRNLLGNYSYAGAENADGDIDVVTPREALSERLGTVEHARGCGIRAGPTDDVDEAVELASDVDAVVACVGGRSGIDVERNSSGTAGEGLDRAELGLPGRQAELIRRVASTGTPVVVVLVSGRPLAVPETVDRANATLLAWLPGQQGGPAVADVLLGADPGGRLPVSLPRTAGQLPVHYRQPPVSRGEYVFTPETPLFPFGHGESYARFSYGTPAVPESAPTDGTLTASVAVENVADRRGAEVVQLYARHRGGRTVRPVRELVGFRRVDLAAGKRVEVDFELRTGALAACGAEDRSVVDPGRVDLEVARSAGDCRGRESVDLVGDPYCPDTRPAVADTTVRSASSSR</sequence>
<proteinExistence type="inferred from homology"/>
<comment type="caution">
    <text evidence="5">The sequence shown here is derived from an EMBL/GenBank/DDBJ whole genome shotgun (WGS) entry which is preliminary data.</text>
</comment>
<dbReference type="SUPFAM" id="SSF51445">
    <property type="entry name" value="(Trans)glycosidases"/>
    <property type="match status" value="1"/>
</dbReference>
<dbReference type="PANTHER" id="PTHR42721:SF3">
    <property type="entry name" value="BETA-D-XYLOSIDASE 5-RELATED"/>
    <property type="match status" value="1"/>
</dbReference>
<dbReference type="InterPro" id="IPR002772">
    <property type="entry name" value="Glyco_hydro_3_C"/>
</dbReference>
<dbReference type="Gene3D" id="3.40.50.1700">
    <property type="entry name" value="Glycoside hydrolase family 3 C-terminal domain"/>
    <property type="match status" value="1"/>
</dbReference>
<evidence type="ECO:0000313" key="5">
    <source>
        <dbReference type="EMBL" id="MFD1685961.1"/>
    </source>
</evidence>
<dbReference type="SMART" id="SM01217">
    <property type="entry name" value="Fn3_like"/>
    <property type="match status" value="1"/>
</dbReference>
<dbReference type="InterPro" id="IPR036881">
    <property type="entry name" value="Glyco_hydro_3_C_sf"/>
</dbReference>
<organism evidence="5 6">
    <name type="scientific">Halobellus litoreus</name>
    <dbReference type="NCBI Taxonomy" id="755310"/>
    <lineage>
        <taxon>Archaea</taxon>
        <taxon>Methanobacteriati</taxon>
        <taxon>Methanobacteriota</taxon>
        <taxon>Stenosarchaea group</taxon>
        <taxon>Halobacteria</taxon>
        <taxon>Halobacteriales</taxon>
        <taxon>Haloferacaceae</taxon>
        <taxon>Halobellus</taxon>
    </lineage>
</organism>
<evidence type="ECO:0000256" key="2">
    <source>
        <dbReference type="ARBA" id="ARBA00022729"/>
    </source>
</evidence>
<accession>A0ABD6DXJ8</accession>
<dbReference type="Pfam" id="PF14310">
    <property type="entry name" value="Fn3-like"/>
    <property type="match status" value="1"/>
</dbReference>
<dbReference type="GO" id="GO:0016787">
    <property type="term" value="F:hydrolase activity"/>
    <property type="evidence" value="ECO:0007669"/>
    <property type="project" value="UniProtKB-KW"/>
</dbReference>
<gene>
    <name evidence="5" type="ORF">ACFSAS_10100</name>
</gene>
<evidence type="ECO:0000256" key="1">
    <source>
        <dbReference type="ARBA" id="ARBA00005336"/>
    </source>
</evidence>
<dbReference type="RefSeq" id="WP_256308587.1">
    <property type="nucleotide sequence ID" value="NZ_JANHAW010000003.1"/>
</dbReference>
<dbReference type="Gene3D" id="2.60.40.10">
    <property type="entry name" value="Immunoglobulins"/>
    <property type="match status" value="1"/>
</dbReference>
<dbReference type="AlphaFoldDB" id="A0ABD6DXJ8"/>
<dbReference type="InterPro" id="IPR026891">
    <property type="entry name" value="Fn3-like"/>
</dbReference>
<protein>
    <submittedName>
        <fullName evidence="5">Glycoside hydrolase family 3 N-terminal domain-containing protein</fullName>
    </submittedName>
</protein>
<keyword evidence="2" id="KW-0732">Signal</keyword>
<dbReference type="SUPFAM" id="SSF52279">
    <property type="entry name" value="Beta-D-glucan exohydrolase, C-terminal domain"/>
    <property type="match status" value="1"/>
</dbReference>
<dbReference type="Pfam" id="PF01915">
    <property type="entry name" value="Glyco_hydro_3_C"/>
    <property type="match status" value="1"/>
</dbReference>
<dbReference type="Pfam" id="PF00933">
    <property type="entry name" value="Glyco_hydro_3"/>
    <property type="match status" value="1"/>
</dbReference>
<evidence type="ECO:0000313" key="6">
    <source>
        <dbReference type="Proteomes" id="UP001597092"/>
    </source>
</evidence>
<evidence type="ECO:0000259" key="4">
    <source>
        <dbReference type="SMART" id="SM01217"/>
    </source>
</evidence>
<dbReference type="InterPro" id="IPR044993">
    <property type="entry name" value="BXL"/>
</dbReference>
<name>A0ABD6DXJ8_9EURY</name>
<dbReference type="Gene3D" id="3.20.20.300">
    <property type="entry name" value="Glycoside hydrolase, family 3, N-terminal domain"/>
    <property type="match status" value="1"/>
</dbReference>
<dbReference type="PANTHER" id="PTHR42721">
    <property type="entry name" value="SUGAR HYDROLASE-RELATED"/>
    <property type="match status" value="1"/>
</dbReference>
<dbReference type="InterPro" id="IPR013783">
    <property type="entry name" value="Ig-like_fold"/>
</dbReference>
<dbReference type="Proteomes" id="UP001597092">
    <property type="component" value="Unassembled WGS sequence"/>
</dbReference>
<dbReference type="InterPro" id="IPR036962">
    <property type="entry name" value="Glyco_hydro_3_N_sf"/>
</dbReference>
<dbReference type="InterPro" id="IPR017853">
    <property type="entry name" value="GH"/>
</dbReference>
<dbReference type="InterPro" id="IPR001764">
    <property type="entry name" value="Glyco_hydro_3_N"/>
</dbReference>